<evidence type="ECO:0000313" key="1">
    <source>
        <dbReference type="EMBL" id="RKN56026.1"/>
    </source>
</evidence>
<name>A0A3B0AA30_9ACTN</name>
<dbReference type="RefSeq" id="WP_120780209.1">
    <property type="nucleotide sequence ID" value="NZ_JBHLUP010000002.1"/>
</dbReference>
<dbReference type="EMBL" id="RBAN01000002">
    <property type="protein sequence ID" value="RKN56026.1"/>
    <property type="molecule type" value="Genomic_DNA"/>
</dbReference>
<protein>
    <submittedName>
        <fullName evidence="1">Uncharacterized protein</fullName>
    </submittedName>
</protein>
<keyword evidence="2" id="KW-1185">Reference proteome</keyword>
<evidence type="ECO:0000313" key="2">
    <source>
        <dbReference type="Proteomes" id="UP000279968"/>
    </source>
</evidence>
<gene>
    <name evidence="1" type="ORF">D7193_15855</name>
</gene>
<dbReference type="AlphaFoldDB" id="A0A3B0AA30"/>
<comment type="caution">
    <text evidence="1">The sequence shown here is derived from an EMBL/GenBank/DDBJ whole genome shotgun (WGS) entry which is preliminary data.</text>
</comment>
<dbReference type="Proteomes" id="UP000279968">
    <property type="component" value="Unassembled WGS sequence"/>
</dbReference>
<accession>A0A3B0AA30</accession>
<sequence length="103" mass="12043">MARRERTPRRIALDVLRSVKSDVGSLIARWDVTGKVYLHPHEREDPSRWFRPRQPHEYPENDPQAWTQLAADAEEVARTAMALRRFALDQKADLLRARRGGQQ</sequence>
<organism evidence="1 2">
    <name type="scientific">Micromonospora costi</name>
    <dbReference type="NCBI Taxonomy" id="1530042"/>
    <lineage>
        <taxon>Bacteria</taxon>
        <taxon>Bacillati</taxon>
        <taxon>Actinomycetota</taxon>
        <taxon>Actinomycetes</taxon>
        <taxon>Micromonosporales</taxon>
        <taxon>Micromonosporaceae</taxon>
        <taxon>Micromonospora</taxon>
    </lineage>
</organism>
<reference evidence="1 2" key="1">
    <citation type="journal article" date="2015" name="Int. J. Syst. Evol. Microbiol.">
        <title>Micromonospora costi sp. nov., isolated from a leaf of Costus speciosus.</title>
        <authorList>
            <person name="Thawai C."/>
        </authorList>
    </citation>
    <scope>NUCLEOTIDE SEQUENCE [LARGE SCALE GENOMIC DNA]</scope>
    <source>
        <strain evidence="1 2">CS1-12</strain>
    </source>
</reference>
<proteinExistence type="predicted"/>